<protein>
    <submittedName>
        <fullName evidence="3">Uncharacterized protein</fullName>
    </submittedName>
</protein>
<feature type="signal peptide" evidence="2">
    <location>
        <begin position="1"/>
        <end position="19"/>
    </location>
</feature>
<reference evidence="4" key="1">
    <citation type="journal article" date="2013" name="Nature">
        <title>Pan genome of the phytoplankton Emiliania underpins its global distribution.</title>
        <authorList>
            <person name="Read B.A."/>
            <person name="Kegel J."/>
            <person name="Klute M.J."/>
            <person name="Kuo A."/>
            <person name="Lefebvre S.C."/>
            <person name="Maumus F."/>
            <person name="Mayer C."/>
            <person name="Miller J."/>
            <person name="Monier A."/>
            <person name="Salamov A."/>
            <person name="Young J."/>
            <person name="Aguilar M."/>
            <person name="Claverie J.M."/>
            <person name="Frickenhaus S."/>
            <person name="Gonzalez K."/>
            <person name="Herman E.K."/>
            <person name="Lin Y.C."/>
            <person name="Napier J."/>
            <person name="Ogata H."/>
            <person name="Sarno A.F."/>
            <person name="Shmutz J."/>
            <person name="Schroeder D."/>
            <person name="de Vargas C."/>
            <person name="Verret F."/>
            <person name="von Dassow P."/>
            <person name="Valentin K."/>
            <person name="Van de Peer Y."/>
            <person name="Wheeler G."/>
            <person name="Dacks J.B."/>
            <person name="Delwiche C.F."/>
            <person name="Dyhrman S.T."/>
            <person name="Glockner G."/>
            <person name="John U."/>
            <person name="Richards T."/>
            <person name="Worden A.Z."/>
            <person name="Zhang X."/>
            <person name="Grigoriev I.V."/>
            <person name="Allen A.E."/>
            <person name="Bidle K."/>
            <person name="Borodovsky M."/>
            <person name="Bowler C."/>
            <person name="Brownlee C."/>
            <person name="Cock J.M."/>
            <person name="Elias M."/>
            <person name="Gladyshev V.N."/>
            <person name="Groth M."/>
            <person name="Guda C."/>
            <person name="Hadaegh A."/>
            <person name="Iglesias-Rodriguez M.D."/>
            <person name="Jenkins J."/>
            <person name="Jones B.M."/>
            <person name="Lawson T."/>
            <person name="Leese F."/>
            <person name="Lindquist E."/>
            <person name="Lobanov A."/>
            <person name="Lomsadze A."/>
            <person name="Malik S.B."/>
            <person name="Marsh M.E."/>
            <person name="Mackinder L."/>
            <person name="Mock T."/>
            <person name="Mueller-Roeber B."/>
            <person name="Pagarete A."/>
            <person name="Parker M."/>
            <person name="Probert I."/>
            <person name="Quesneville H."/>
            <person name="Raines C."/>
            <person name="Rensing S.A."/>
            <person name="Riano-Pachon D.M."/>
            <person name="Richier S."/>
            <person name="Rokitta S."/>
            <person name="Shiraiwa Y."/>
            <person name="Soanes D.M."/>
            <person name="van der Giezen M."/>
            <person name="Wahlund T.M."/>
            <person name="Williams B."/>
            <person name="Wilson W."/>
            <person name="Wolfe G."/>
            <person name="Wurch L.L."/>
        </authorList>
    </citation>
    <scope>NUCLEOTIDE SEQUENCE</scope>
</reference>
<dbReference type="RefSeq" id="XP_005757522.1">
    <property type="nucleotide sequence ID" value="XM_005757465.1"/>
</dbReference>
<evidence type="ECO:0000313" key="3">
    <source>
        <dbReference type="EnsemblProtists" id="EOD05093"/>
    </source>
</evidence>
<dbReference type="PaxDb" id="2903-EOD05093"/>
<dbReference type="Proteomes" id="UP000013827">
    <property type="component" value="Unassembled WGS sequence"/>
</dbReference>
<feature type="chain" id="PRO_5044190418" evidence="2">
    <location>
        <begin position="20"/>
        <end position="197"/>
    </location>
</feature>
<sequence>MLLALCLAAVSSGVHKSGGKSSKESSKGPPKETSSAPHLPQHVLQAVLDQFDALAPDGKLTKSVLQAELKKALAKRHEAPFGLFDDPRHPGCPRAIAEVGAGGAANITGSDGTSGAAWAVRALVTGKEIEANFSAKGGPAALTGSWNGSAIKWADGNVWTIRSSPAPGCASAVAVSATAASVPAASVPAASVRGAPF</sequence>
<feature type="region of interest" description="Disordered" evidence="1">
    <location>
        <begin position="14"/>
        <end position="39"/>
    </location>
</feature>
<keyword evidence="2" id="KW-0732">Signal</keyword>
<dbReference type="AlphaFoldDB" id="A0A0D3I1F8"/>
<evidence type="ECO:0000313" key="4">
    <source>
        <dbReference type="Proteomes" id="UP000013827"/>
    </source>
</evidence>
<dbReference type="HOGENOM" id="CLU_1430447_0_0_1"/>
<evidence type="ECO:0000256" key="1">
    <source>
        <dbReference type="SAM" id="MobiDB-lite"/>
    </source>
</evidence>
<accession>A0A0D3I1F8</accession>
<dbReference type="GeneID" id="17251290"/>
<proteinExistence type="predicted"/>
<evidence type="ECO:0000256" key="2">
    <source>
        <dbReference type="SAM" id="SignalP"/>
    </source>
</evidence>
<name>A0A0D3I1F8_EMIH1</name>
<dbReference type="KEGG" id="ehx:EMIHUDRAFT_220167"/>
<dbReference type="EnsemblProtists" id="EOD05093">
    <property type="protein sequence ID" value="EOD05093"/>
    <property type="gene ID" value="EMIHUDRAFT_220167"/>
</dbReference>
<feature type="compositionally biased region" description="Basic and acidic residues" evidence="1">
    <location>
        <begin position="21"/>
        <end position="30"/>
    </location>
</feature>
<reference evidence="3" key="2">
    <citation type="submission" date="2024-10" db="UniProtKB">
        <authorList>
            <consortium name="EnsemblProtists"/>
        </authorList>
    </citation>
    <scope>IDENTIFICATION</scope>
</reference>
<keyword evidence="4" id="KW-1185">Reference proteome</keyword>
<organism evidence="3 4">
    <name type="scientific">Emiliania huxleyi (strain CCMP1516)</name>
    <dbReference type="NCBI Taxonomy" id="280463"/>
    <lineage>
        <taxon>Eukaryota</taxon>
        <taxon>Haptista</taxon>
        <taxon>Haptophyta</taxon>
        <taxon>Prymnesiophyceae</taxon>
        <taxon>Isochrysidales</taxon>
        <taxon>Noelaerhabdaceae</taxon>
        <taxon>Emiliania</taxon>
    </lineage>
</organism>